<reference evidence="2" key="1">
    <citation type="journal article" date="2022" name="Nat. Commun.">
        <title>Chromosome evolution and the genetic basis of agronomically important traits in greater yam.</title>
        <authorList>
            <person name="Bredeson J.V."/>
            <person name="Lyons J.B."/>
            <person name="Oniyinde I.O."/>
            <person name="Okereke N.R."/>
            <person name="Kolade O."/>
            <person name="Nnabue I."/>
            <person name="Nwadili C.O."/>
            <person name="Hribova E."/>
            <person name="Parker M."/>
            <person name="Nwogha J."/>
            <person name="Shu S."/>
            <person name="Carlson J."/>
            <person name="Kariba R."/>
            <person name="Muthemba S."/>
            <person name="Knop K."/>
            <person name="Barton G.J."/>
            <person name="Sherwood A.V."/>
            <person name="Lopez-Montes A."/>
            <person name="Asiedu R."/>
            <person name="Jamnadass R."/>
            <person name="Muchugi A."/>
            <person name="Goodstein D."/>
            <person name="Egesi C.N."/>
            <person name="Featherston J."/>
            <person name="Asfaw A."/>
            <person name="Simpson G.G."/>
            <person name="Dolezel J."/>
            <person name="Hendre P.S."/>
            <person name="Van Deynze A."/>
            <person name="Kumar P.L."/>
            <person name="Obidiegwu J.E."/>
            <person name="Bhattacharjee R."/>
            <person name="Rokhsar D.S."/>
        </authorList>
    </citation>
    <scope>NUCLEOTIDE SEQUENCE [LARGE SCALE GENOMIC DNA]</scope>
    <source>
        <strain evidence="2">cv. TDa95/00328</strain>
    </source>
</reference>
<organism evidence="1 2">
    <name type="scientific">Dioscorea alata</name>
    <name type="common">Purple yam</name>
    <dbReference type="NCBI Taxonomy" id="55571"/>
    <lineage>
        <taxon>Eukaryota</taxon>
        <taxon>Viridiplantae</taxon>
        <taxon>Streptophyta</taxon>
        <taxon>Embryophyta</taxon>
        <taxon>Tracheophyta</taxon>
        <taxon>Spermatophyta</taxon>
        <taxon>Magnoliopsida</taxon>
        <taxon>Liliopsida</taxon>
        <taxon>Dioscoreales</taxon>
        <taxon>Dioscoreaceae</taxon>
        <taxon>Dioscorea</taxon>
    </lineage>
</organism>
<evidence type="ECO:0000313" key="2">
    <source>
        <dbReference type="Proteomes" id="UP000827976"/>
    </source>
</evidence>
<gene>
    <name evidence="1" type="ORF">IHE45_19G106600</name>
</gene>
<evidence type="ECO:0000313" key="1">
    <source>
        <dbReference type="EMBL" id="KAH7653857.1"/>
    </source>
</evidence>
<sequence length="584" mass="66229">MISAMGGGETQYHEMDVSDLTKIIFNRIQKLESENALKIAGFLFLKEPDEQEMRHLAFGPENAFLSIISDTKAMLNISNKTNASAASDVPHQFGHYPNASAASRSFPSPLTIHVPAPFWDSDQQHSMHNLDYVPCRYTVSVGEDYGLSNRAQFIGLEEQMDQANTMGANFSNNFYYHDSAIGGALTSKTSRRSPGLPDYPIKACHYFYRGYCKHGSNCRYFHDQPLQDGYSQVYSQSLNEAGEEHGFSAGSLDQLELEIAELLKSRRGQPVSIASLPMLYFEKYGRNIQADGYLTESQRHGKAGFSLTKLLARLKSSIRLIDRPHGQHSVILAEDAPKYMGYRIDRSDSGGMVSSSHQIYLTFPAESTFNEEDVANYFKQYGPVRDVRIPCQEKRMFGFVSFLYPDTVSHLLAMRKPHFICGARVLVKRYREKSRITERSYMDRIKPAMYYNQYAQYLEMDPELHARPRESDSSMMLKRLGQEKMLELERRRLAEFNIVQKPLVQQPYYSFSMDEFKLPEGPDEFVPADHFSCVLDALNNGSTSDDKANNHTGNNFSDQESNQIELPESPFASPVGSNISAIIQ</sequence>
<proteinExistence type="predicted"/>
<comment type="caution">
    <text evidence="1">The sequence shown here is derived from an EMBL/GenBank/DDBJ whole genome shotgun (WGS) entry which is preliminary data.</text>
</comment>
<protein>
    <submittedName>
        <fullName evidence="1">CCCH zinc finger domain-containing protein</fullName>
    </submittedName>
</protein>
<name>A0ACB7U0N5_DIOAL</name>
<dbReference type="EMBL" id="CM037029">
    <property type="protein sequence ID" value="KAH7653857.1"/>
    <property type="molecule type" value="Genomic_DNA"/>
</dbReference>
<keyword evidence="2" id="KW-1185">Reference proteome</keyword>
<accession>A0ACB7U0N5</accession>
<dbReference type="Proteomes" id="UP000827976">
    <property type="component" value="Chromosome 19"/>
</dbReference>